<keyword evidence="5" id="KW-0677">Repeat</keyword>
<dbReference type="GO" id="GO:0005524">
    <property type="term" value="F:ATP binding"/>
    <property type="evidence" value="ECO:0007669"/>
    <property type="project" value="UniProtKB-KW"/>
</dbReference>
<dbReference type="Pfam" id="PF00005">
    <property type="entry name" value="ABC_tran"/>
    <property type="match status" value="2"/>
</dbReference>
<organism evidence="11 12">
    <name type="scientific">Acidiphilium acidophilum</name>
    <name type="common">Thiobacillus acidophilus</name>
    <dbReference type="NCBI Taxonomy" id="76588"/>
    <lineage>
        <taxon>Bacteria</taxon>
        <taxon>Pseudomonadati</taxon>
        <taxon>Pseudomonadota</taxon>
        <taxon>Alphaproteobacteria</taxon>
        <taxon>Acetobacterales</taxon>
        <taxon>Acidocellaceae</taxon>
        <taxon>Acidiphilium</taxon>
    </lineage>
</organism>
<accession>A0AAW9DKW2</accession>
<dbReference type="InterPro" id="IPR017871">
    <property type="entry name" value="ABC_transporter-like_CS"/>
</dbReference>
<evidence type="ECO:0000256" key="1">
    <source>
        <dbReference type="ARBA" id="ARBA00004202"/>
    </source>
</evidence>
<dbReference type="InterPro" id="IPR003439">
    <property type="entry name" value="ABC_transporter-like_ATP-bd"/>
</dbReference>
<keyword evidence="3" id="KW-1003">Cell membrane</keyword>
<dbReference type="EMBL" id="JAWXYB010000018">
    <property type="protein sequence ID" value="MDX5929759.1"/>
    <property type="molecule type" value="Genomic_DNA"/>
</dbReference>
<dbReference type="Proteomes" id="UP001279553">
    <property type="component" value="Unassembled WGS sequence"/>
</dbReference>
<keyword evidence="2" id="KW-0813">Transport</keyword>
<proteinExistence type="predicted"/>
<keyword evidence="7 11" id="KW-0067">ATP-binding</keyword>
<dbReference type="CDD" id="cd03215">
    <property type="entry name" value="ABC_Carb_Monos_II"/>
    <property type="match status" value="1"/>
</dbReference>
<dbReference type="GO" id="GO:0005886">
    <property type="term" value="C:plasma membrane"/>
    <property type="evidence" value="ECO:0007669"/>
    <property type="project" value="UniProtKB-SubCell"/>
</dbReference>
<dbReference type="InterPro" id="IPR050107">
    <property type="entry name" value="ABC_carbohydrate_import_ATPase"/>
</dbReference>
<dbReference type="RefSeq" id="WP_319612762.1">
    <property type="nucleotide sequence ID" value="NZ_JAWXYB010000018.1"/>
</dbReference>
<evidence type="ECO:0000256" key="9">
    <source>
        <dbReference type="ARBA" id="ARBA00023136"/>
    </source>
</evidence>
<evidence type="ECO:0000256" key="6">
    <source>
        <dbReference type="ARBA" id="ARBA00022741"/>
    </source>
</evidence>
<dbReference type="PROSITE" id="PS00211">
    <property type="entry name" value="ABC_TRANSPORTER_1"/>
    <property type="match status" value="1"/>
</dbReference>
<dbReference type="PROSITE" id="PS50893">
    <property type="entry name" value="ABC_TRANSPORTER_2"/>
    <property type="match status" value="2"/>
</dbReference>
<name>A0AAW9DKW2_ACIAO</name>
<sequence>MSNEATTRTPILETHAVSKIFGAVKALQNVSFALNQGEVHGLAGENGAGKSTLIKILTGFYQPDSGEIRIAGTPARLDSPRAAQRHGISAVYQEINLIPERSVAENLFLGNEPRKCGLLIDRARMDREASALLARYDLAIDPRARLGSLGLGLQQMVSIARGVRLGARVAILDEPSSALTGNEVETLFRVIDRLKADSIAILFVSHRLSESYRLCDRLSVLRDGVLVASAPTADLPRASLIGAMLGRNAEALNRTHAPRTRQEGDAALAVEGLNWRNRVRDVALAVRPGEVVGLAGLLGSGRTETMKSIFGATLKDSGNISVAGHTLPAPTPRHSIAAGLAFLSEDRRAEGIFPKLSVAENLTATVLPQIARFGFVSRRRQAELVAAFTRQLGIKTAGPQAPISGLSGGNQQKVLLARCLATAPRAIMLDDPTRGIDVGAKAEVHDAIRHLVEQGLGVLVTSSEMEELIVLADRLVVLNEGAVSGAVETAGLAVQQVLDMLATP</sequence>
<dbReference type="PANTHER" id="PTHR43790:SF9">
    <property type="entry name" value="GALACTOFURANOSE TRANSPORTER ATP-BINDING PROTEIN YTFR"/>
    <property type="match status" value="1"/>
</dbReference>
<evidence type="ECO:0000256" key="2">
    <source>
        <dbReference type="ARBA" id="ARBA00022448"/>
    </source>
</evidence>
<keyword evidence="12" id="KW-1185">Reference proteome</keyword>
<dbReference type="InterPro" id="IPR003593">
    <property type="entry name" value="AAA+_ATPase"/>
</dbReference>
<gene>
    <name evidence="11" type="ORF">SIL87_03140</name>
</gene>
<dbReference type="CDD" id="cd03216">
    <property type="entry name" value="ABC_Carb_Monos_I"/>
    <property type="match status" value="1"/>
</dbReference>
<dbReference type="SUPFAM" id="SSF52540">
    <property type="entry name" value="P-loop containing nucleoside triphosphate hydrolases"/>
    <property type="match status" value="2"/>
</dbReference>
<keyword evidence="6" id="KW-0547">Nucleotide-binding</keyword>
<evidence type="ECO:0000313" key="11">
    <source>
        <dbReference type="EMBL" id="MDX5929759.1"/>
    </source>
</evidence>
<dbReference type="Gene3D" id="3.40.50.300">
    <property type="entry name" value="P-loop containing nucleotide triphosphate hydrolases"/>
    <property type="match status" value="2"/>
</dbReference>
<dbReference type="FunFam" id="3.40.50.300:FF:000127">
    <property type="entry name" value="Ribose import ATP-binding protein RbsA"/>
    <property type="match status" value="1"/>
</dbReference>
<keyword evidence="9" id="KW-0472">Membrane</keyword>
<evidence type="ECO:0000313" key="12">
    <source>
        <dbReference type="Proteomes" id="UP001279553"/>
    </source>
</evidence>
<keyword evidence="8" id="KW-1278">Translocase</keyword>
<protein>
    <submittedName>
        <fullName evidence="11">Sugar ABC transporter ATP-binding protein</fullName>
    </submittedName>
</protein>
<dbReference type="PANTHER" id="PTHR43790">
    <property type="entry name" value="CARBOHYDRATE TRANSPORT ATP-BINDING PROTEIN MG119-RELATED"/>
    <property type="match status" value="1"/>
</dbReference>
<evidence type="ECO:0000256" key="7">
    <source>
        <dbReference type="ARBA" id="ARBA00022840"/>
    </source>
</evidence>
<evidence type="ECO:0000256" key="3">
    <source>
        <dbReference type="ARBA" id="ARBA00022475"/>
    </source>
</evidence>
<comment type="subcellular location">
    <subcellularLocation>
        <location evidence="1">Cell membrane</location>
        <topology evidence="1">Peripheral membrane protein</topology>
    </subcellularLocation>
</comment>
<keyword evidence="4" id="KW-0762">Sugar transport</keyword>
<comment type="caution">
    <text evidence="11">The sequence shown here is derived from an EMBL/GenBank/DDBJ whole genome shotgun (WGS) entry which is preliminary data.</text>
</comment>
<reference evidence="11 12" key="1">
    <citation type="submission" date="2023-11" db="EMBL/GenBank/DDBJ databases">
        <title>MicrobeMod: A computational toolkit for identifying prokaryotic methylation and restriction-modification with nanopore sequencing.</title>
        <authorList>
            <person name="Crits-Christoph A."/>
            <person name="Kang S.C."/>
            <person name="Lee H."/>
            <person name="Ostrov N."/>
        </authorList>
    </citation>
    <scope>NUCLEOTIDE SEQUENCE [LARGE SCALE GENOMIC DNA]</scope>
    <source>
        <strain evidence="11 12">DSMZ 700</strain>
    </source>
</reference>
<dbReference type="InterPro" id="IPR027417">
    <property type="entry name" value="P-loop_NTPase"/>
</dbReference>
<dbReference type="SMART" id="SM00382">
    <property type="entry name" value="AAA"/>
    <property type="match status" value="2"/>
</dbReference>
<evidence type="ECO:0000259" key="10">
    <source>
        <dbReference type="PROSITE" id="PS50893"/>
    </source>
</evidence>
<feature type="domain" description="ABC transporter" evidence="10">
    <location>
        <begin position="261"/>
        <end position="503"/>
    </location>
</feature>
<evidence type="ECO:0000256" key="5">
    <source>
        <dbReference type="ARBA" id="ARBA00022737"/>
    </source>
</evidence>
<dbReference type="AlphaFoldDB" id="A0AAW9DKW2"/>
<dbReference type="GO" id="GO:0016887">
    <property type="term" value="F:ATP hydrolysis activity"/>
    <property type="evidence" value="ECO:0007669"/>
    <property type="project" value="InterPro"/>
</dbReference>
<feature type="domain" description="ABC transporter" evidence="10">
    <location>
        <begin position="12"/>
        <end position="248"/>
    </location>
</feature>
<evidence type="ECO:0000256" key="4">
    <source>
        <dbReference type="ARBA" id="ARBA00022597"/>
    </source>
</evidence>
<evidence type="ECO:0000256" key="8">
    <source>
        <dbReference type="ARBA" id="ARBA00022967"/>
    </source>
</evidence>